<keyword evidence="4 6" id="KW-0698">rRNA processing</keyword>
<evidence type="ECO:0000256" key="4">
    <source>
        <dbReference type="ARBA" id="ARBA00022552"/>
    </source>
</evidence>
<proteinExistence type="inferred from homology"/>
<sequence length="249" mass="29727">MAKLVHDIQKKQHRERSQLNERKRLGLLEKHKDYQKRSQDYHKKQTTLKYLKAKAKQRNPDEYYHAMIKARLGNDGLLIKSRHSNDQSSSLTNDQVKLLKTQDVNYIRTLRLNEVAKINKLKDQLKFESKGNHKVFVDSKEKLDSFDPLKFFNTTKDLLDRKENRLSLDQLSSLDSQEIIRDPLLDLKKKQRKSLKLANNIKRHIERSNELLSLENKMNYNNELLKNGPRKKIVKDGIRTFKWKKQRKR</sequence>
<evidence type="ECO:0000256" key="3">
    <source>
        <dbReference type="ARBA" id="ARBA00008105"/>
    </source>
</evidence>
<dbReference type="Pfam" id="PF03998">
    <property type="entry name" value="Utp11"/>
    <property type="match status" value="1"/>
</dbReference>
<dbReference type="GO" id="GO:0032040">
    <property type="term" value="C:small-subunit processome"/>
    <property type="evidence" value="ECO:0007669"/>
    <property type="project" value="UniProtKB-UniRule"/>
</dbReference>
<dbReference type="PANTHER" id="PTHR12838">
    <property type="entry name" value="U3 SMALL NUCLEOLAR RNA-ASSOCIATED PROTEIN 11"/>
    <property type="match status" value="1"/>
</dbReference>
<comment type="function">
    <text evidence="1 6">Involved in nucleolar processing of pre-18S ribosomal RNA.</text>
</comment>
<dbReference type="InterPro" id="IPR007144">
    <property type="entry name" value="SSU_processome_Utp11"/>
</dbReference>
<dbReference type="PIRSF" id="PIRSF015952">
    <property type="entry name" value="U3snoRNP11"/>
    <property type="match status" value="1"/>
</dbReference>
<accession>A0AAN7VZJ3</accession>
<evidence type="ECO:0000256" key="5">
    <source>
        <dbReference type="ARBA" id="ARBA00023242"/>
    </source>
</evidence>
<dbReference type="PANTHER" id="PTHR12838:SF0">
    <property type="entry name" value="U3 SMALL NUCLEOLAR RNA-ASSOCIATED PROTEIN 11-RELATED"/>
    <property type="match status" value="1"/>
</dbReference>
<comment type="caution">
    <text evidence="8">The sequence shown here is derived from an EMBL/GenBank/DDBJ whole genome shotgun (WGS) entry which is preliminary data.</text>
</comment>
<evidence type="ECO:0000313" key="9">
    <source>
        <dbReference type="Proteomes" id="UP001306508"/>
    </source>
</evidence>
<gene>
    <name evidence="8" type="ORF">RI543_004784</name>
</gene>
<feature type="region of interest" description="Disordered" evidence="7">
    <location>
        <begin position="1"/>
        <end position="23"/>
    </location>
</feature>
<dbReference type="GO" id="GO:0006364">
    <property type="term" value="P:rRNA processing"/>
    <property type="evidence" value="ECO:0007669"/>
    <property type="project" value="UniProtKB-UniRule"/>
</dbReference>
<comment type="subunit">
    <text evidence="6">Component of the ribosomal small subunit (SSU) processome.</text>
</comment>
<dbReference type="Proteomes" id="UP001306508">
    <property type="component" value="Unassembled WGS sequence"/>
</dbReference>
<dbReference type="AlphaFoldDB" id="A0AAN7VZJ3"/>
<evidence type="ECO:0000256" key="6">
    <source>
        <dbReference type="PIRNR" id="PIRNR015952"/>
    </source>
</evidence>
<comment type="subcellular location">
    <subcellularLocation>
        <location evidence="2 6">Nucleus</location>
        <location evidence="2 6">Nucleolus</location>
    </subcellularLocation>
</comment>
<evidence type="ECO:0000256" key="2">
    <source>
        <dbReference type="ARBA" id="ARBA00004604"/>
    </source>
</evidence>
<organism evidence="8 9">
    <name type="scientific">Arxiozyma heterogenica</name>
    <dbReference type="NCBI Taxonomy" id="278026"/>
    <lineage>
        <taxon>Eukaryota</taxon>
        <taxon>Fungi</taxon>
        <taxon>Dikarya</taxon>
        <taxon>Ascomycota</taxon>
        <taxon>Saccharomycotina</taxon>
        <taxon>Saccharomycetes</taxon>
        <taxon>Saccharomycetales</taxon>
        <taxon>Saccharomycetaceae</taxon>
        <taxon>Arxiozyma</taxon>
    </lineage>
</organism>
<dbReference type="EMBL" id="JAWIZZ010000061">
    <property type="protein sequence ID" value="KAK5773886.1"/>
    <property type="molecule type" value="Genomic_DNA"/>
</dbReference>
<evidence type="ECO:0000256" key="1">
    <source>
        <dbReference type="ARBA" id="ARBA00004099"/>
    </source>
</evidence>
<evidence type="ECO:0000256" key="7">
    <source>
        <dbReference type="SAM" id="MobiDB-lite"/>
    </source>
</evidence>
<protein>
    <recommendedName>
        <fullName evidence="6">U3 small nucleolar RNA-associated protein 11</fullName>
        <shortName evidence="6">U3 snoRNA-associated protein 11</shortName>
    </recommendedName>
</protein>
<name>A0AAN7VZJ3_9SACH</name>
<reference evidence="9" key="1">
    <citation type="submission" date="2023-07" db="EMBL/GenBank/DDBJ databases">
        <title>A draft genome of Kazachstania heterogenica Y-27499.</title>
        <authorList>
            <person name="Donic C."/>
            <person name="Kralova J.S."/>
            <person name="Fidel L."/>
            <person name="Ben-Dor S."/>
            <person name="Jung S."/>
        </authorList>
    </citation>
    <scope>NUCLEOTIDE SEQUENCE [LARGE SCALE GENOMIC DNA]</scope>
    <source>
        <strain evidence="9">Y27499</strain>
    </source>
</reference>
<evidence type="ECO:0000313" key="8">
    <source>
        <dbReference type="EMBL" id="KAK5773886.1"/>
    </source>
</evidence>
<keyword evidence="9" id="KW-1185">Reference proteome</keyword>
<keyword evidence="5 6" id="KW-0539">Nucleus</keyword>
<comment type="similarity">
    <text evidence="3 6">Belongs to the UTP11 family.</text>
</comment>